<gene>
    <name evidence="1" type="ORF">HZZ10_17095</name>
</gene>
<dbReference type="Proteomes" id="UP000561011">
    <property type="component" value="Unassembled WGS sequence"/>
</dbReference>
<name>A0A853EZF7_9MICO</name>
<reference evidence="1 2" key="1">
    <citation type="submission" date="2020-07" db="EMBL/GenBank/DDBJ databases">
        <title>MOT database genomes.</title>
        <authorList>
            <person name="Joseph S."/>
            <person name="Aduse-Opoku J."/>
            <person name="Hashim A."/>
            <person name="Wade W."/>
            <person name="Curtis M."/>
        </authorList>
    </citation>
    <scope>NUCLEOTIDE SEQUENCE [LARGE SCALE GENOMIC DNA]</scope>
    <source>
        <strain evidence="1 2">DSM 100099</strain>
    </source>
</reference>
<accession>A0A853EZF7</accession>
<evidence type="ECO:0000313" key="2">
    <source>
        <dbReference type="Proteomes" id="UP000561011"/>
    </source>
</evidence>
<dbReference type="RefSeq" id="WP_179914445.1">
    <property type="nucleotide sequence ID" value="NZ_JACBYE010000061.1"/>
</dbReference>
<proteinExistence type="predicted"/>
<dbReference type="AlphaFoldDB" id="A0A853EZF7"/>
<dbReference type="EMBL" id="JACBYE010000061">
    <property type="protein sequence ID" value="NYS95234.1"/>
    <property type="molecule type" value="Genomic_DNA"/>
</dbReference>
<keyword evidence="2" id="KW-1185">Reference proteome</keyword>
<organism evidence="1 2">
    <name type="scientific">Sanguibacter inulinus</name>
    <dbReference type="NCBI Taxonomy" id="60922"/>
    <lineage>
        <taxon>Bacteria</taxon>
        <taxon>Bacillati</taxon>
        <taxon>Actinomycetota</taxon>
        <taxon>Actinomycetes</taxon>
        <taxon>Micrococcales</taxon>
        <taxon>Sanguibacteraceae</taxon>
        <taxon>Sanguibacter</taxon>
    </lineage>
</organism>
<sequence>MREVRVDIGEQVVVPVLGMPRAAWSAFRDVHDMTDEDDYAVALLAACCGWTDDEAREAWDEWPADAALDLLIACVEESAPIDPTWATRRIKADPYLQVELAVCAEQGIALSDFHARSERDQDLAIAHHILSLDHCPGCGAPTEAMKNPALVKLTSRECLVCRQKHAAHTSMATEQAPYTHLSVVMAPQETHA</sequence>
<evidence type="ECO:0000313" key="1">
    <source>
        <dbReference type="EMBL" id="NYS95234.1"/>
    </source>
</evidence>
<comment type="caution">
    <text evidence="1">The sequence shown here is derived from an EMBL/GenBank/DDBJ whole genome shotgun (WGS) entry which is preliminary data.</text>
</comment>
<protein>
    <submittedName>
        <fullName evidence="1">Uncharacterized protein</fullName>
    </submittedName>
</protein>